<dbReference type="Pfam" id="PF00480">
    <property type="entry name" value="ROK"/>
    <property type="match status" value="1"/>
</dbReference>
<reference evidence="2" key="1">
    <citation type="submission" date="2022-10" db="EMBL/GenBank/DDBJ databases">
        <title>Rhodococcus sp.75.</title>
        <authorList>
            <person name="Sun M."/>
        </authorList>
    </citation>
    <scope>NUCLEOTIDE SEQUENCE</scope>
    <source>
        <strain evidence="2">75</strain>
    </source>
</reference>
<dbReference type="RefSeq" id="WP_265383554.1">
    <property type="nucleotide sequence ID" value="NZ_CP110615.1"/>
</dbReference>
<dbReference type="SUPFAM" id="SSF53067">
    <property type="entry name" value="Actin-like ATPase domain"/>
    <property type="match status" value="1"/>
</dbReference>
<gene>
    <name evidence="2" type="ORF">RHODO2019_02950</name>
</gene>
<keyword evidence="3" id="KW-1185">Reference proteome</keyword>
<accession>A0ABY6P1B2</accession>
<evidence type="ECO:0000313" key="2">
    <source>
        <dbReference type="EMBL" id="UZJ25449.1"/>
    </source>
</evidence>
<dbReference type="EMBL" id="CP110615">
    <property type="protein sequence ID" value="UZJ25449.1"/>
    <property type="molecule type" value="Genomic_DNA"/>
</dbReference>
<dbReference type="InterPro" id="IPR036390">
    <property type="entry name" value="WH_DNA-bd_sf"/>
</dbReference>
<evidence type="ECO:0000256" key="1">
    <source>
        <dbReference type="ARBA" id="ARBA00006479"/>
    </source>
</evidence>
<comment type="similarity">
    <text evidence="1">Belongs to the ROK (NagC/XylR) family.</text>
</comment>
<dbReference type="Proteomes" id="UP001164965">
    <property type="component" value="Chromosome"/>
</dbReference>
<evidence type="ECO:0000313" key="3">
    <source>
        <dbReference type="Proteomes" id="UP001164965"/>
    </source>
</evidence>
<dbReference type="InterPro" id="IPR036388">
    <property type="entry name" value="WH-like_DNA-bd_sf"/>
</dbReference>
<protein>
    <submittedName>
        <fullName evidence="2">ROK family protein</fullName>
    </submittedName>
</protein>
<dbReference type="SUPFAM" id="SSF46785">
    <property type="entry name" value="Winged helix' DNA-binding domain"/>
    <property type="match status" value="1"/>
</dbReference>
<dbReference type="Gene3D" id="3.30.420.40">
    <property type="match status" value="2"/>
</dbReference>
<sequence>MSAPAGARTVRRHNLGLVLRRVAAAEPVARARVAELSGLTRGTVSSLVDELLAGHLLEELEADRGVPGRPANPLRLSRSGPAALGVELNVDRARACVLDLSGAVRALRTAPSDGSAWSSPAAGLDAVAELARQVLAETGGLRAVGAVAAVAGVVDRSGVLQQAPNLPGWAGLDVGAELTARLGLDVRAGNEADLGALGELWFGGLDGVQDFLHVSGEIGVGAGIVLGGTLFGGGGGRAGELGHVVVDPGGALCRCGGRGCLEQVAGQRALLGAAGVRTVDALEAAADRGEPRALEALAVAGRALGIAVVGAVNLLDVPAVVLGGLHARLGRWLVPPIVAQLAARSRGGACPAVIVSTLGSGAAVRGAAGSVVRAVLDDPGAHLAGRAGAV</sequence>
<name>A0ABY6P1B2_9NOCA</name>
<dbReference type="InterPro" id="IPR000600">
    <property type="entry name" value="ROK"/>
</dbReference>
<organism evidence="2 3">
    <name type="scientific">Rhodococcus antarcticus</name>
    <dbReference type="NCBI Taxonomy" id="2987751"/>
    <lineage>
        <taxon>Bacteria</taxon>
        <taxon>Bacillati</taxon>
        <taxon>Actinomycetota</taxon>
        <taxon>Actinomycetes</taxon>
        <taxon>Mycobacteriales</taxon>
        <taxon>Nocardiaceae</taxon>
        <taxon>Rhodococcus</taxon>
    </lineage>
</organism>
<dbReference type="InterPro" id="IPR043129">
    <property type="entry name" value="ATPase_NBD"/>
</dbReference>
<proteinExistence type="inferred from homology"/>
<dbReference type="PANTHER" id="PTHR18964:SF149">
    <property type="entry name" value="BIFUNCTIONAL UDP-N-ACETYLGLUCOSAMINE 2-EPIMERASE_N-ACETYLMANNOSAMINE KINASE"/>
    <property type="match status" value="1"/>
</dbReference>
<dbReference type="Gene3D" id="1.10.10.10">
    <property type="entry name" value="Winged helix-like DNA-binding domain superfamily/Winged helix DNA-binding domain"/>
    <property type="match status" value="1"/>
</dbReference>
<dbReference type="PANTHER" id="PTHR18964">
    <property type="entry name" value="ROK (REPRESSOR, ORF, KINASE) FAMILY"/>
    <property type="match status" value="1"/>
</dbReference>